<evidence type="ECO:0000256" key="1">
    <source>
        <dbReference type="ARBA" id="ARBA00012452"/>
    </source>
</evidence>
<feature type="domain" description="GST C-terminal" evidence="6">
    <location>
        <begin position="91"/>
        <end position="222"/>
    </location>
</feature>
<sequence length="222" mass="25095">MVLKLYGYPRSPCTCRVAVVLYEKKIPYELVNIELIKGEHKNPTYLEKHPFGEIPYIDDDGLILYESRAICRYLEAKWSNKGSKLVPSPSDLKAYALYEQAASIETSNFDPFASKAVSQAIFNPLFRGLPKDQVQYEEALKTLSLKLDGYEKILSKQKYLAGNEITLIDLFHLPYGSLLTEAGSDLMTTKGPNLTRWWNDITSRGSWQAVKDGLTTGVVNFN</sequence>
<evidence type="ECO:0000259" key="5">
    <source>
        <dbReference type="PROSITE" id="PS50404"/>
    </source>
</evidence>
<dbReference type="InterPro" id="IPR004045">
    <property type="entry name" value="Glutathione_S-Trfase_N"/>
</dbReference>
<dbReference type="EC" id="2.5.1.18" evidence="1"/>
<evidence type="ECO:0000256" key="4">
    <source>
        <dbReference type="RuleBase" id="RU003494"/>
    </source>
</evidence>
<evidence type="ECO:0000256" key="3">
    <source>
        <dbReference type="ARBA" id="ARBA00047960"/>
    </source>
</evidence>
<comment type="similarity">
    <text evidence="4">Belongs to the GST superfamily.</text>
</comment>
<dbReference type="PROSITE" id="PS50404">
    <property type="entry name" value="GST_NTER"/>
    <property type="match status" value="1"/>
</dbReference>
<dbReference type="SFLD" id="SFLDG01154">
    <property type="entry name" value="Main.5:_Phi-like"/>
    <property type="match status" value="1"/>
</dbReference>
<dbReference type="InterPro" id="IPR036282">
    <property type="entry name" value="Glutathione-S-Trfase_C_sf"/>
</dbReference>
<dbReference type="Pfam" id="PF02798">
    <property type="entry name" value="GST_N"/>
    <property type="match status" value="1"/>
</dbReference>
<dbReference type="InterPro" id="IPR010987">
    <property type="entry name" value="Glutathione-S-Trfase_C-like"/>
</dbReference>
<evidence type="ECO:0000313" key="8">
    <source>
        <dbReference type="Proteomes" id="UP001498398"/>
    </source>
</evidence>
<dbReference type="Proteomes" id="UP001498398">
    <property type="component" value="Unassembled WGS sequence"/>
</dbReference>
<dbReference type="PANTHER" id="PTHR43900:SF3">
    <property type="entry name" value="GLUTATHIONE S-TRANSFERASE RHO"/>
    <property type="match status" value="1"/>
</dbReference>
<dbReference type="EMBL" id="JBANRG010000117">
    <property type="protein sequence ID" value="KAK7434764.1"/>
    <property type="molecule type" value="Genomic_DNA"/>
</dbReference>
<dbReference type="CDD" id="cd03053">
    <property type="entry name" value="GST_N_Phi"/>
    <property type="match status" value="1"/>
</dbReference>
<keyword evidence="2" id="KW-0808">Transferase</keyword>
<dbReference type="Gene3D" id="1.20.1050.10">
    <property type="match status" value="1"/>
</dbReference>
<dbReference type="PANTHER" id="PTHR43900">
    <property type="entry name" value="GLUTATHIONE S-TRANSFERASE RHO"/>
    <property type="match status" value="1"/>
</dbReference>
<keyword evidence="8" id="KW-1185">Reference proteome</keyword>
<reference evidence="7 8" key="1">
    <citation type="submission" date="2024-01" db="EMBL/GenBank/DDBJ databases">
        <title>A draft genome for the cacao thread blight pathogen Marasmiellus scandens.</title>
        <authorList>
            <person name="Baruah I.K."/>
            <person name="Leung J."/>
            <person name="Bukari Y."/>
            <person name="Amoako-Attah I."/>
            <person name="Meinhardt L.W."/>
            <person name="Bailey B.A."/>
            <person name="Cohen S.P."/>
        </authorList>
    </citation>
    <scope>NUCLEOTIDE SEQUENCE [LARGE SCALE GENOMIC DNA]</scope>
    <source>
        <strain evidence="7 8">GH-19</strain>
    </source>
</reference>
<proteinExistence type="inferred from homology"/>
<evidence type="ECO:0000256" key="2">
    <source>
        <dbReference type="ARBA" id="ARBA00022679"/>
    </source>
</evidence>
<dbReference type="SUPFAM" id="SSF52833">
    <property type="entry name" value="Thioredoxin-like"/>
    <property type="match status" value="1"/>
</dbReference>
<dbReference type="SUPFAM" id="SSF47616">
    <property type="entry name" value="GST C-terminal domain-like"/>
    <property type="match status" value="1"/>
</dbReference>
<evidence type="ECO:0000313" key="7">
    <source>
        <dbReference type="EMBL" id="KAK7434764.1"/>
    </source>
</evidence>
<dbReference type="SFLD" id="SFLDS00019">
    <property type="entry name" value="Glutathione_Transferase_(cytos"/>
    <property type="match status" value="1"/>
</dbReference>
<dbReference type="InterPro" id="IPR036249">
    <property type="entry name" value="Thioredoxin-like_sf"/>
</dbReference>
<dbReference type="Gene3D" id="3.40.30.10">
    <property type="entry name" value="Glutaredoxin"/>
    <property type="match status" value="1"/>
</dbReference>
<dbReference type="SFLD" id="SFLDG00358">
    <property type="entry name" value="Main_(cytGST)"/>
    <property type="match status" value="1"/>
</dbReference>
<feature type="domain" description="GST N-terminal" evidence="5">
    <location>
        <begin position="1"/>
        <end position="82"/>
    </location>
</feature>
<dbReference type="InterPro" id="IPR040079">
    <property type="entry name" value="Glutathione_S-Trfase"/>
</dbReference>
<comment type="catalytic activity">
    <reaction evidence="3">
        <text>RX + glutathione = an S-substituted glutathione + a halide anion + H(+)</text>
        <dbReference type="Rhea" id="RHEA:16437"/>
        <dbReference type="ChEBI" id="CHEBI:15378"/>
        <dbReference type="ChEBI" id="CHEBI:16042"/>
        <dbReference type="ChEBI" id="CHEBI:17792"/>
        <dbReference type="ChEBI" id="CHEBI:57925"/>
        <dbReference type="ChEBI" id="CHEBI:90779"/>
        <dbReference type="EC" id="2.5.1.18"/>
    </reaction>
</comment>
<dbReference type="PROSITE" id="PS50405">
    <property type="entry name" value="GST_CTER"/>
    <property type="match status" value="1"/>
</dbReference>
<evidence type="ECO:0000259" key="6">
    <source>
        <dbReference type="PROSITE" id="PS50405"/>
    </source>
</evidence>
<gene>
    <name evidence="7" type="ORF">VKT23_020042</name>
</gene>
<organism evidence="7 8">
    <name type="scientific">Marasmiellus scandens</name>
    <dbReference type="NCBI Taxonomy" id="2682957"/>
    <lineage>
        <taxon>Eukaryota</taxon>
        <taxon>Fungi</taxon>
        <taxon>Dikarya</taxon>
        <taxon>Basidiomycota</taxon>
        <taxon>Agaricomycotina</taxon>
        <taxon>Agaricomycetes</taxon>
        <taxon>Agaricomycetidae</taxon>
        <taxon>Agaricales</taxon>
        <taxon>Marasmiineae</taxon>
        <taxon>Omphalotaceae</taxon>
        <taxon>Marasmiellus</taxon>
    </lineage>
</organism>
<protein>
    <recommendedName>
        <fullName evidence="1">glutathione transferase</fullName>
        <ecNumber evidence="1">2.5.1.18</ecNumber>
    </recommendedName>
</protein>
<comment type="caution">
    <text evidence="7">The sequence shown here is derived from an EMBL/GenBank/DDBJ whole genome shotgun (WGS) entry which is preliminary data.</text>
</comment>
<name>A0ABR1ILX4_9AGAR</name>
<accession>A0ABR1ILX4</accession>
<dbReference type="Pfam" id="PF00043">
    <property type="entry name" value="GST_C"/>
    <property type="match status" value="1"/>
</dbReference>
<dbReference type="InterPro" id="IPR004046">
    <property type="entry name" value="GST_C"/>
</dbReference>